<dbReference type="AlphaFoldDB" id="A0A939G043"/>
<evidence type="ECO:0000256" key="4">
    <source>
        <dbReference type="ARBA" id="ARBA00022723"/>
    </source>
</evidence>
<evidence type="ECO:0000256" key="10">
    <source>
        <dbReference type="RuleBase" id="RU361274"/>
    </source>
</evidence>
<evidence type="ECO:0000256" key="3">
    <source>
        <dbReference type="ARBA" id="ARBA00022679"/>
    </source>
</evidence>
<evidence type="ECO:0000256" key="7">
    <source>
        <dbReference type="ARBA" id="ARBA00047989"/>
    </source>
</evidence>
<dbReference type="InterPro" id="IPR011324">
    <property type="entry name" value="Cytotoxic_necrot_fac-like_cat"/>
</dbReference>
<keyword evidence="6" id="KW-0862">Zinc</keyword>
<evidence type="ECO:0000256" key="9">
    <source>
        <dbReference type="ARBA" id="ARBA00049893"/>
    </source>
</evidence>
<keyword evidence="5" id="KW-0378">Hydrolase</keyword>
<protein>
    <recommendedName>
        <fullName evidence="10">Purine nucleoside phosphorylase</fullName>
    </recommendedName>
</protein>
<comment type="catalytic activity">
    <reaction evidence="7">
        <text>adenosine + H2O + H(+) = inosine + NH4(+)</text>
        <dbReference type="Rhea" id="RHEA:24408"/>
        <dbReference type="ChEBI" id="CHEBI:15377"/>
        <dbReference type="ChEBI" id="CHEBI:15378"/>
        <dbReference type="ChEBI" id="CHEBI:16335"/>
        <dbReference type="ChEBI" id="CHEBI:17596"/>
        <dbReference type="ChEBI" id="CHEBI:28938"/>
        <dbReference type="EC" id="3.5.4.4"/>
    </reaction>
    <physiologicalReaction direction="left-to-right" evidence="7">
        <dbReference type="Rhea" id="RHEA:24409"/>
    </physiologicalReaction>
</comment>
<comment type="catalytic activity">
    <reaction evidence="9">
        <text>S-methyl-5'-thioadenosine + phosphate = 5-(methylsulfanyl)-alpha-D-ribose 1-phosphate + adenine</text>
        <dbReference type="Rhea" id="RHEA:11852"/>
        <dbReference type="ChEBI" id="CHEBI:16708"/>
        <dbReference type="ChEBI" id="CHEBI:17509"/>
        <dbReference type="ChEBI" id="CHEBI:43474"/>
        <dbReference type="ChEBI" id="CHEBI:58533"/>
        <dbReference type="EC" id="2.4.2.28"/>
    </reaction>
    <physiologicalReaction direction="left-to-right" evidence="9">
        <dbReference type="Rhea" id="RHEA:11853"/>
    </physiologicalReaction>
</comment>
<dbReference type="CDD" id="cd16833">
    <property type="entry name" value="YfiH"/>
    <property type="match status" value="1"/>
</dbReference>
<accession>A0A939G043</accession>
<keyword evidence="4" id="KW-0479">Metal-binding</keyword>
<keyword evidence="12" id="KW-1185">Reference proteome</keyword>
<evidence type="ECO:0000313" key="11">
    <source>
        <dbReference type="EMBL" id="MBO0664029.1"/>
    </source>
</evidence>
<dbReference type="GO" id="GO:0017061">
    <property type="term" value="F:S-methyl-5-thioadenosine phosphorylase activity"/>
    <property type="evidence" value="ECO:0007669"/>
    <property type="project" value="UniProtKB-EC"/>
</dbReference>
<reference evidence="11" key="1">
    <citation type="submission" date="2021-03" db="EMBL/GenBank/DDBJ databases">
        <title>Whole genome sequence of Jiella sp. CQZ9-1.</title>
        <authorList>
            <person name="Tuo L."/>
        </authorList>
    </citation>
    <scope>NUCLEOTIDE SEQUENCE</scope>
    <source>
        <strain evidence="11">CQZ9-1</strain>
    </source>
</reference>
<dbReference type="InterPro" id="IPR003730">
    <property type="entry name" value="Cu_polyphenol_OxRdtase"/>
</dbReference>
<dbReference type="PANTHER" id="PTHR30616">
    <property type="entry name" value="UNCHARACTERIZED PROTEIN YFIH"/>
    <property type="match status" value="1"/>
</dbReference>
<comment type="caution">
    <text evidence="11">The sequence shown here is derived from an EMBL/GenBank/DDBJ whole genome shotgun (WGS) entry which is preliminary data.</text>
</comment>
<dbReference type="SUPFAM" id="SSF64438">
    <property type="entry name" value="CNF1/YfiH-like putative cysteine hydrolases"/>
    <property type="match status" value="1"/>
</dbReference>
<sequence length="267" mass="28149">MSDATRTAPPLSETDVIRAPELMGDGIAHAFFTRRGGVSGGLYAELNVGSGSSDAPADVAQNRARAAATLGLEASRLATPWQVHSAEAVLVDRPFEGDRPRVDGIVTATPGLAIGVVTADCGPLLFADPDNRVIGAAHAGWRGALGGVIAATIATMETAGAKRSSIKAVLGPAITQKNYEVGLDMMDAFLNGDPSRERFFEPGKSSDKRQFDLPGFIVCVLEEAGVAGRFVGRCTYGEPESFFSFRRTTHRGEPDYGRQLAAIALRD</sequence>
<dbReference type="EMBL" id="JAFMPP010000015">
    <property type="protein sequence ID" value="MBO0664029.1"/>
    <property type="molecule type" value="Genomic_DNA"/>
</dbReference>
<dbReference type="NCBIfam" id="TIGR00726">
    <property type="entry name" value="peptidoglycan editing factor PgeF"/>
    <property type="match status" value="1"/>
</dbReference>
<dbReference type="Proteomes" id="UP000664122">
    <property type="component" value="Unassembled WGS sequence"/>
</dbReference>
<organism evidence="11 12">
    <name type="scientific">Jiella flava</name>
    <dbReference type="NCBI Taxonomy" id="2816857"/>
    <lineage>
        <taxon>Bacteria</taxon>
        <taxon>Pseudomonadati</taxon>
        <taxon>Pseudomonadota</taxon>
        <taxon>Alphaproteobacteria</taxon>
        <taxon>Hyphomicrobiales</taxon>
        <taxon>Aurantimonadaceae</taxon>
        <taxon>Jiella</taxon>
    </lineage>
</organism>
<dbReference type="InterPro" id="IPR038371">
    <property type="entry name" value="Cu_polyphenol_OxRdtase_sf"/>
</dbReference>
<dbReference type="Gene3D" id="3.60.140.10">
    <property type="entry name" value="CNF1/YfiH-like putative cysteine hydrolases"/>
    <property type="match status" value="1"/>
</dbReference>
<dbReference type="Pfam" id="PF02578">
    <property type="entry name" value="Cu-oxidase_4"/>
    <property type="match status" value="1"/>
</dbReference>
<keyword evidence="3" id="KW-0808">Transferase</keyword>
<evidence type="ECO:0000313" key="12">
    <source>
        <dbReference type="Proteomes" id="UP000664122"/>
    </source>
</evidence>
<dbReference type="RefSeq" id="WP_207258946.1">
    <property type="nucleotide sequence ID" value="NZ_JAFMPP010000015.1"/>
</dbReference>
<evidence type="ECO:0000256" key="1">
    <source>
        <dbReference type="ARBA" id="ARBA00000553"/>
    </source>
</evidence>
<name>A0A939G043_9HYPH</name>
<evidence type="ECO:0000256" key="8">
    <source>
        <dbReference type="ARBA" id="ARBA00048968"/>
    </source>
</evidence>
<comment type="catalytic activity">
    <reaction evidence="8">
        <text>adenosine + phosphate = alpha-D-ribose 1-phosphate + adenine</text>
        <dbReference type="Rhea" id="RHEA:27642"/>
        <dbReference type="ChEBI" id="CHEBI:16335"/>
        <dbReference type="ChEBI" id="CHEBI:16708"/>
        <dbReference type="ChEBI" id="CHEBI:43474"/>
        <dbReference type="ChEBI" id="CHEBI:57720"/>
        <dbReference type="EC" id="2.4.2.1"/>
    </reaction>
    <physiologicalReaction direction="left-to-right" evidence="8">
        <dbReference type="Rhea" id="RHEA:27643"/>
    </physiologicalReaction>
</comment>
<comment type="similarity">
    <text evidence="2 10">Belongs to the purine nucleoside phosphorylase YfiH/LACC1 family.</text>
</comment>
<dbReference type="GO" id="GO:0016787">
    <property type="term" value="F:hydrolase activity"/>
    <property type="evidence" value="ECO:0007669"/>
    <property type="project" value="UniProtKB-KW"/>
</dbReference>
<dbReference type="PANTHER" id="PTHR30616:SF2">
    <property type="entry name" value="PURINE NUCLEOSIDE PHOSPHORYLASE LACC1"/>
    <property type="match status" value="1"/>
</dbReference>
<evidence type="ECO:0000256" key="6">
    <source>
        <dbReference type="ARBA" id="ARBA00022833"/>
    </source>
</evidence>
<evidence type="ECO:0000256" key="5">
    <source>
        <dbReference type="ARBA" id="ARBA00022801"/>
    </source>
</evidence>
<dbReference type="GO" id="GO:0005507">
    <property type="term" value="F:copper ion binding"/>
    <property type="evidence" value="ECO:0007669"/>
    <property type="project" value="TreeGrafter"/>
</dbReference>
<gene>
    <name evidence="11" type="primary">pgeF</name>
    <name evidence="11" type="ORF">J1C48_15735</name>
</gene>
<comment type="catalytic activity">
    <reaction evidence="1">
        <text>inosine + phosphate = alpha-D-ribose 1-phosphate + hypoxanthine</text>
        <dbReference type="Rhea" id="RHEA:27646"/>
        <dbReference type="ChEBI" id="CHEBI:17368"/>
        <dbReference type="ChEBI" id="CHEBI:17596"/>
        <dbReference type="ChEBI" id="CHEBI:43474"/>
        <dbReference type="ChEBI" id="CHEBI:57720"/>
        <dbReference type="EC" id="2.4.2.1"/>
    </reaction>
    <physiologicalReaction direction="left-to-right" evidence="1">
        <dbReference type="Rhea" id="RHEA:27647"/>
    </physiologicalReaction>
</comment>
<evidence type="ECO:0000256" key="2">
    <source>
        <dbReference type="ARBA" id="ARBA00007353"/>
    </source>
</evidence>
<proteinExistence type="inferred from homology"/>